<dbReference type="OrthoDB" id="3541690at2"/>
<evidence type="ECO:0000313" key="3">
    <source>
        <dbReference type="Proteomes" id="UP000322927"/>
    </source>
</evidence>
<accession>A0A5P2BPA7</accession>
<feature type="compositionally biased region" description="Basic and acidic residues" evidence="1">
    <location>
        <begin position="203"/>
        <end position="241"/>
    </location>
</feature>
<dbReference type="RefSeq" id="WP_150213764.1">
    <property type="nucleotide sequence ID" value="NZ_CP029192.1"/>
</dbReference>
<feature type="region of interest" description="Disordered" evidence="1">
    <location>
        <begin position="159"/>
        <end position="326"/>
    </location>
</feature>
<reference evidence="2 3" key="1">
    <citation type="submission" date="2018-05" db="EMBL/GenBank/DDBJ databases">
        <title>Streptomyces venezuelae.</title>
        <authorList>
            <person name="Kim W."/>
            <person name="Lee N."/>
            <person name="Cho B.-K."/>
        </authorList>
    </citation>
    <scope>NUCLEOTIDE SEQUENCE [LARGE SCALE GENOMIC DNA]</scope>
    <source>
        <strain evidence="2 3">ATCC 14584</strain>
    </source>
</reference>
<sequence length="326" mass="36163">MRRKGGRDSGDERDVESLLDELYATAPPRFVSRREELAARARTGGRAEDARRIRAARRPTLAAWAANLLLHEQPAESRRFLDLGRELRKAYRTLDAAEIKELSKQRTSVVSALTRQAATLARDAGHRLSDAAQQDVASTLRAVLADEDAADQWATGRLESTLTPPSDFPSASGAGSGSNPASKARAAAPAAKRAPRESAGPKGRKDELAERRRQKQERRAREAREAAEAADRQLGELRSAQDDADASLRQAHDRHDQARRQVSDAETELERAREELRRAQRELKDTEREQREAEKRSRAAATATAEAERAAQEAGEESERLRKELD</sequence>
<feature type="compositionally biased region" description="Basic and acidic residues" evidence="1">
    <location>
        <begin position="250"/>
        <end position="297"/>
    </location>
</feature>
<evidence type="ECO:0000313" key="2">
    <source>
        <dbReference type="EMBL" id="QES32284.1"/>
    </source>
</evidence>
<dbReference type="AlphaFoldDB" id="A0A5P2BPA7"/>
<dbReference type="EMBL" id="CP029192">
    <property type="protein sequence ID" value="QES32284.1"/>
    <property type="molecule type" value="Genomic_DNA"/>
</dbReference>
<protein>
    <submittedName>
        <fullName evidence="2">Uncharacterized protein</fullName>
    </submittedName>
</protein>
<feature type="compositionally biased region" description="Low complexity" evidence="1">
    <location>
        <begin position="164"/>
        <end position="192"/>
    </location>
</feature>
<evidence type="ECO:0000256" key="1">
    <source>
        <dbReference type="SAM" id="MobiDB-lite"/>
    </source>
</evidence>
<proteinExistence type="predicted"/>
<gene>
    <name evidence="2" type="ORF">DEJ48_01620</name>
</gene>
<name>A0A5P2BPA7_STRVZ</name>
<dbReference type="Proteomes" id="UP000322927">
    <property type="component" value="Chromosome"/>
</dbReference>
<organism evidence="2 3">
    <name type="scientific">Streptomyces venezuelae</name>
    <dbReference type="NCBI Taxonomy" id="54571"/>
    <lineage>
        <taxon>Bacteria</taxon>
        <taxon>Bacillati</taxon>
        <taxon>Actinomycetota</taxon>
        <taxon>Actinomycetes</taxon>
        <taxon>Kitasatosporales</taxon>
        <taxon>Streptomycetaceae</taxon>
        <taxon>Streptomyces</taxon>
    </lineage>
</organism>
<feature type="compositionally biased region" description="Basic and acidic residues" evidence="1">
    <location>
        <begin position="306"/>
        <end position="326"/>
    </location>
</feature>